<reference evidence="3" key="3">
    <citation type="submission" date="2025-09" db="UniProtKB">
        <authorList>
            <consortium name="Ensembl"/>
        </authorList>
    </citation>
    <scope>IDENTIFICATION</scope>
</reference>
<reference evidence="3 4" key="1">
    <citation type="submission" date="2020-06" db="EMBL/GenBank/DDBJ databases">
        <authorList>
            <consortium name="Wellcome Sanger Institute Data Sharing"/>
        </authorList>
    </citation>
    <scope>NUCLEOTIDE SEQUENCE [LARGE SCALE GENOMIC DNA]</scope>
</reference>
<dbReference type="PANTHER" id="PTHR15361:SF4">
    <property type="entry name" value="RAD51-ASSOCIATED PROTEIN 1"/>
    <property type="match status" value="1"/>
</dbReference>
<dbReference type="InterPro" id="IPR052003">
    <property type="entry name" value="HR_DNA-Binding_Protein"/>
</dbReference>
<dbReference type="Ensembl" id="ENSDCDT00010018178.1">
    <property type="protein sequence ID" value="ENSDCDP00010017148.1"/>
    <property type="gene ID" value="ENSDCDG00010007865.1"/>
</dbReference>
<keyword evidence="4" id="KW-1185">Reference proteome</keyword>
<dbReference type="InterPro" id="IPR031419">
    <property type="entry name" value="RAD51_interact"/>
</dbReference>
<evidence type="ECO:0000313" key="4">
    <source>
        <dbReference type="Proteomes" id="UP000694580"/>
    </source>
</evidence>
<dbReference type="Proteomes" id="UP000694580">
    <property type="component" value="Chromosome 15"/>
</dbReference>
<proteinExistence type="predicted"/>
<protein>
    <recommendedName>
        <fullName evidence="2">RAD51 interacting motif domain-containing protein</fullName>
    </recommendedName>
</protein>
<dbReference type="GeneID" id="114765251"/>
<organism evidence="3 4">
    <name type="scientific">Denticeps clupeoides</name>
    <name type="common">denticle herring</name>
    <dbReference type="NCBI Taxonomy" id="299321"/>
    <lineage>
        <taxon>Eukaryota</taxon>
        <taxon>Metazoa</taxon>
        <taxon>Chordata</taxon>
        <taxon>Craniata</taxon>
        <taxon>Vertebrata</taxon>
        <taxon>Euteleostomi</taxon>
        <taxon>Actinopterygii</taxon>
        <taxon>Neopterygii</taxon>
        <taxon>Teleostei</taxon>
        <taxon>Clupei</taxon>
        <taxon>Clupeiformes</taxon>
        <taxon>Denticipitoidei</taxon>
        <taxon>Denticipitidae</taxon>
        <taxon>Denticeps</taxon>
    </lineage>
</organism>
<dbReference type="GO" id="GO:0036297">
    <property type="term" value="P:interstrand cross-link repair"/>
    <property type="evidence" value="ECO:0007669"/>
    <property type="project" value="TreeGrafter"/>
</dbReference>
<accession>A0AAY4B872</accession>
<feature type="compositionally biased region" description="Low complexity" evidence="1">
    <location>
        <begin position="211"/>
        <end position="233"/>
    </location>
</feature>
<dbReference type="PANTHER" id="PTHR15361">
    <property type="entry name" value="RAD51/NUKS-INTERACTING PROTEIN"/>
    <property type="match status" value="1"/>
</dbReference>
<feature type="compositionally biased region" description="Basic and acidic residues" evidence="1">
    <location>
        <begin position="37"/>
        <end position="50"/>
    </location>
</feature>
<feature type="compositionally biased region" description="Basic and acidic residues" evidence="1">
    <location>
        <begin position="82"/>
        <end position="92"/>
    </location>
</feature>
<reference evidence="3" key="2">
    <citation type="submission" date="2025-08" db="UniProtKB">
        <authorList>
            <consortium name="Ensembl"/>
        </authorList>
    </citation>
    <scope>IDENTIFICATION</scope>
</reference>
<sequence>MERPSRNKRTVNYSDFLDDDDEDFADAKTPPVKKARPREPEVKRSSKAEGQEGPPPAPGREERASLEDLEAALALSLLQAPETRDEAVKIPDDPSAQAERLMRLTNCSVDASLHGLDRITPEQTGSGRKKRSGNDGRDEEYEPRDGSEPESDADSDFTDEESEDEGFTAKKGQKKAARVTARTVKRCRNERKPTKASKARARSAGPPAGSSPVTQPRTVPRTTPTTPPVSSSPAGSRVPKWNPPGQVGRSPSASPGVSVKSPGQGLRLGLSRLARVKPLHPNGAAHHPPHPFPNAVI</sequence>
<evidence type="ECO:0000259" key="2">
    <source>
        <dbReference type="Pfam" id="PF15696"/>
    </source>
</evidence>
<dbReference type="GO" id="GO:0003697">
    <property type="term" value="F:single-stranded DNA binding"/>
    <property type="evidence" value="ECO:0007669"/>
    <property type="project" value="TreeGrafter"/>
</dbReference>
<dbReference type="GO" id="GO:0000724">
    <property type="term" value="P:double-strand break repair via homologous recombination"/>
    <property type="evidence" value="ECO:0007669"/>
    <property type="project" value="TreeGrafter"/>
</dbReference>
<evidence type="ECO:0000313" key="3">
    <source>
        <dbReference type="Ensembl" id="ENSDCDP00010017148.1"/>
    </source>
</evidence>
<evidence type="ECO:0000256" key="1">
    <source>
        <dbReference type="SAM" id="MobiDB-lite"/>
    </source>
</evidence>
<feature type="region of interest" description="Disordered" evidence="1">
    <location>
        <begin position="1"/>
        <end position="297"/>
    </location>
</feature>
<dbReference type="GeneTree" id="ENSGT00940000153414"/>
<feature type="compositionally biased region" description="Basic residues" evidence="1">
    <location>
        <begin position="171"/>
        <end position="201"/>
    </location>
</feature>
<gene>
    <name evidence="3" type="primary">RAD51AP1</name>
</gene>
<feature type="domain" description="RAD51 interacting motif" evidence="2">
    <location>
        <begin position="245"/>
        <end position="282"/>
    </location>
</feature>
<dbReference type="AlphaFoldDB" id="A0AAY4B872"/>
<dbReference type="Pfam" id="PF15696">
    <property type="entry name" value="RAD51_interact"/>
    <property type="match status" value="1"/>
</dbReference>
<dbReference type="RefSeq" id="XP_028811164.1">
    <property type="nucleotide sequence ID" value="XM_028955331.1"/>
</dbReference>
<dbReference type="GO" id="GO:0003690">
    <property type="term" value="F:double-stranded DNA binding"/>
    <property type="evidence" value="ECO:0007669"/>
    <property type="project" value="TreeGrafter"/>
</dbReference>
<name>A0AAY4B872_9TELE</name>
<feature type="compositionally biased region" description="Acidic residues" evidence="1">
    <location>
        <begin position="137"/>
        <end position="166"/>
    </location>
</feature>